<name>A0A0L0FG16_9EUKA</name>
<dbReference type="AlphaFoldDB" id="A0A0L0FG16"/>
<evidence type="ECO:0000313" key="1">
    <source>
        <dbReference type="EMBL" id="KNC75411.1"/>
    </source>
</evidence>
<reference evidence="1 2" key="1">
    <citation type="submission" date="2011-02" db="EMBL/GenBank/DDBJ databases">
        <title>The Genome Sequence of Sphaeroforma arctica JP610.</title>
        <authorList>
            <consortium name="The Broad Institute Genome Sequencing Platform"/>
            <person name="Russ C."/>
            <person name="Cuomo C."/>
            <person name="Young S.K."/>
            <person name="Zeng Q."/>
            <person name="Gargeya S."/>
            <person name="Alvarado L."/>
            <person name="Berlin A."/>
            <person name="Chapman S.B."/>
            <person name="Chen Z."/>
            <person name="Freedman E."/>
            <person name="Gellesch M."/>
            <person name="Goldberg J."/>
            <person name="Griggs A."/>
            <person name="Gujja S."/>
            <person name="Heilman E."/>
            <person name="Heiman D."/>
            <person name="Howarth C."/>
            <person name="Mehta T."/>
            <person name="Neiman D."/>
            <person name="Pearson M."/>
            <person name="Roberts A."/>
            <person name="Saif S."/>
            <person name="Shea T."/>
            <person name="Shenoy N."/>
            <person name="Sisk P."/>
            <person name="Stolte C."/>
            <person name="Sykes S."/>
            <person name="White J."/>
            <person name="Yandava C."/>
            <person name="Burger G."/>
            <person name="Gray M.W."/>
            <person name="Holland P.W.H."/>
            <person name="King N."/>
            <person name="Lang F.B.F."/>
            <person name="Roger A.J."/>
            <person name="Ruiz-Trillo I."/>
            <person name="Haas B."/>
            <person name="Nusbaum C."/>
            <person name="Birren B."/>
        </authorList>
    </citation>
    <scope>NUCLEOTIDE SEQUENCE [LARGE SCALE GENOMIC DNA]</scope>
    <source>
        <strain evidence="1 2">JP610</strain>
    </source>
</reference>
<accession>A0A0L0FG16</accession>
<evidence type="ECO:0000313" key="2">
    <source>
        <dbReference type="Proteomes" id="UP000054560"/>
    </source>
</evidence>
<dbReference type="OrthoDB" id="6589456at2759"/>
<sequence>MCLGIIFNDTPTSHTNAHLGTCRYAHADTLSETEIAANQMLSNGFTAFFNTDGTYVMNAEGLPLFRHPDGSVATVYGETLPSGSSAFDSTGLPIAAVDANGQPLFDANGRVLFSDVYGQPIGTPQTQDTAEPATADTPAQTEALTPEQVAAQMQADGWVPITNPLTQTQMFNENQEPLFLFLANNTIHSVSGQVMFPGVPVYDATGLPIQNLDSLGQPQVSPTTGEPVYVDAWFTPIFNRRRRRRQALEAGLANTTSDEFEYVLTTSYDIRYDEANQQVFSGESTASTNELADPQALLFEVNVNIERDDLVRSVVVNSFIMAPFTIPTGATGDVFASELEDDALVTRPWSVTDECIFMPSNATCIQSLTFELVGCDLTGMGN</sequence>
<gene>
    <name evidence="1" type="ORF">SARC_12064</name>
</gene>
<keyword evidence="2" id="KW-1185">Reference proteome</keyword>
<dbReference type="GeneID" id="25912568"/>
<dbReference type="Proteomes" id="UP000054560">
    <property type="component" value="Unassembled WGS sequence"/>
</dbReference>
<protein>
    <submittedName>
        <fullName evidence="1">Uncharacterized protein</fullName>
    </submittedName>
</protein>
<dbReference type="RefSeq" id="XP_014149313.1">
    <property type="nucleotide sequence ID" value="XM_014293838.1"/>
</dbReference>
<proteinExistence type="predicted"/>
<organism evidence="1 2">
    <name type="scientific">Sphaeroforma arctica JP610</name>
    <dbReference type="NCBI Taxonomy" id="667725"/>
    <lineage>
        <taxon>Eukaryota</taxon>
        <taxon>Ichthyosporea</taxon>
        <taxon>Ichthyophonida</taxon>
        <taxon>Sphaeroforma</taxon>
    </lineage>
</organism>
<dbReference type="EMBL" id="KQ243642">
    <property type="protein sequence ID" value="KNC75411.1"/>
    <property type="molecule type" value="Genomic_DNA"/>
</dbReference>